<reference evidence="4" key="1">
    <citation type="submission" date="2012-11" db="EMBL/GenBank/DDBJ databases">
        <authorList>
            <person name="Lucero-Rivera Y.E."/>
            <person name="Tovar-Ramirez D."/>
        </authorList>
    </citation>
    <scope>NUCLEOTIDE SEQUENCE [LARGE SCALE GENOMIC DNA]</scope>
    <source>
        <strain evidence="4">Araruama</strain>
    </source>
</reference>
<sequence length="218" mass="24730">MENNLLCDNVSFALKSGDNLTILWKDGLGKSTFMEICTGLIHSKYKGTVKHYGQDVRQYSDAITMKMRSRTGYVFQNSALISNHTVFDNIALPLRYHSQKTHREIDAIVQEQIEYYHLGDIQYLLPETLTTSQSKIVAFARALVVKPDILFMDEPSLGLDHESFDFIVNRIKEFAMQKYSITLMLTTSLSLTQATQFPSAVFDNQKLTLPINFGNASS</sequence>
<dbReference type="GO" id="GO:0016887">
    <property type="term" value="F:ATP hydrolysis activity"/>
    <property type="evidence" value="ECO:0007669"/>
    <property type="project" value="InterPro"/>
</dbReference>
<dbReference type="PANTHER" id="PTHR43023:SF6">
    <property type="entry name" value="INTERMEMBRANE PHOSPHOLIPID TRANSPORT SYSTEM ATP-BINDING PROTEIN MLAF"/>
    <property type="match status" value="1"/>
</dbReference>
<dbReference type="SUPFAM" id="SSF52540">
    <property type="entry name" value="P-loop containing nucleoside triphosphate hydrolases"/>
    <property type="match status" value="1"/>
</dbReference>
<dbReference type="PROSITE" id="PS50893">
    <property type="entry name" value="ABC_TRANSPORTER_2"/>
    <property type="match status" value="1"/>
</dbReference>
<accession>A0A1V1PCF4</accession>
<dbReference type="PANTHER" id="PTHR43023">
    <property type="entry name" value="PROTEIN TRIGALACTOSYLDIACYLGLYCEROL 3, CHLOROPLASTIC"/>
    <property type="match status" value="1"/>
</dbReference>
<comment type="caution">
    <text evidence="3">The sequence shown here is derived from an EMBL/GenBank/DDBJ whole genome shotgun (WGS) entry which is preliminary data.</text>
</comment>
<dbReference type="AlphaFoldDB" id="A0A1V1PCF4"/>
<dbReference type="GO" id="GO:0005524">
    <property type="term" value="F:ATP binding"/>
    <property type="evidence" value="ECO:0007669"/>
    <property type="project" value="InterPro"/>
</dbReference>
<name>A0A1V1PCF4_9BACT</name>
<feature type="domain" description="ABC transporter" evidence="2">
    <location>
        <begin position="1"/>
        <end position="218"/>
    </location>
</feature>
<evidence type="ECO:0000256" key="1">
    <source>
        <dbReference type="ARBA" id="ARBA00022448"/>
    </source>
</evidence>
<dbReference type="EMBL" id="ATBP01000131">
    <property type="protein sequence ID" value="ETR72599.1"/>
    <property type="molecule type" value="Genomic_DNA"/>
</dbReference>
<dbReference type="Pfam" id="PF00005">
    <property type="entry name" value="ABC_tran"/>
    <property type="match status" value="1"/>
</dbReference>
<keyword evidence="1" id="KW-0813">Transport</keyword>
<evidence type="ECO:0000313" key="3">
    <source>
        <dbReference type="EMBL" id="ETR72599.1"/>
    </source>
</evidence>
<dbReference type="InterPro" id="IPR027417">
    <property type="entry name" value="P-loop_NTPase"/>
</dbReference>
<dbReference type="InterPro" id="IPR003439">
    <property type="entry name" value="ABC_transporter-like_ATP-bd"/>
</dbReference>
<protein>
    <submittedName>
        <fullName evidence="3">ABC transporter</fullName>
    </submittedName>
</protein>
<dbReference type="Proteomes" id="UP000189670">
    <property type="component" value="Unassembled WGS sequence"/>
</dbReference>
<evidence type="ECO:0000313" key="4">
    <source>
        <dbReference type="Proteomes" id="UP000189670"/>
    </source>
</evidence>
<gene>
    <name evidence="3" type="ORF">OMM_01587</name>
</gene>
<proteinExistence type="predicted"/>
<dbReference type="Gene3D" id="3.40.50.300">
    <property type="entry name" value="P-loop containing nucleotide triphosphate hydrolases"/>
    <property type="match status" value="1"/>
</dbReference>
<organism evidence="3 4">
    <name type="scientific">Candidatus Magnetoglobus multicellularis str. Araruama</name>
    <dbReference type="NCBI Taxonomy" id="890399"/>
    <lineage>
        <taxon>Bacteria</taxon>
        <taxon>Pseudomonadati</taxon>
        <taxon>Thermodesulfobacteriota</taxon>
        <taxon>Desulfobacteria</taxon>
        <taxon>Desulfobacterales</taxon>
        <taxon>Desulfobacteraceae</taxon>
        <taxon>Candidatus Magnetoglobus</taxon>
    </lineage>
</organism>
<evidence type="ECO:0000259" key="2">
    <source>
        <dbReference type="PROSITE" id="PS50893"/>
    </source>
</evidence>